<dbReference type="InterPro" id="IPR036890">
    <property type="entry name" value="HATPase_C_sf"/>
</dbReference>
<evidence type="ECO:0000256" key="6">
    <source>
        <dbReference type="ARBA" id="ARBA00022679"/>
    </source>
</evidence>
<feature type="transmembrane region" description="Helical" evidence="10">
    <location>
        <begin position="105"/>
        <end position="127"/>
    </location>
</feature>
<gene>
    <name evidence="12" type="ORF">SAMN02927928_0202</name>
</gene>
<reference evidence="13" key="1">
    <citation type="submission" date="2016-10" db="EMBL/GenBank/DDBJ databases">
        <authorList>
            <person name="Varghese N."/>
            <person name="Submissions S."/>
        </authorList>
    </citation>
    <scope>NUCLEOTIDE SEQUENCE [LARGE SCALE GENOMIC DNA]</scope>
    <source>
        <strain evidence="13">CGMCC 1.3431</strain>
    </source>
</reference>
<dbReference type="PANTHER" id="PTHR44936">
    <property type="entry name" value="SENSOR PROTEIN CREC"/>
    <property type="match status" value="1"/>
</dbReference>
<organism evidence="12 13">
    <name type="scientific">Asticcacaulis taihuensis</name>
    <dbReference type="NCBI Taxonomy" id="260084"/>
    <lineage>
        <taxon>Bacteria</taxon>
        <taxon>Pseudomonadati</taxon>
        <taxon>Pseudomonadota</taxon>
        <taxon>Alphaproteobacteria</taxon>
        <taxon>Caulobacterales</taxon>
        <taxon>Caulobacteraceae</taxon>
        <taxon>Asticcacaulis</taxon>
    </lineage>
</organism>
<dbReference type="SUPFAM" id="SSF47384">
    <property type="entry name" value="Homodimeric domain of signal transducing histidine kinase"/>
    <property type="match status" value="1"/>
</dbReference>
<dbReference type="GO" id="GO:0005886">
    <property type="term" value="C:plasma membrane"/>
    <property type="evidence" value="ECO:0007669"/>
    <property type="project" value="UniProtKB-SubCell"/>
</dbReference>
<dbReference type="PRINTS" id="PR00344">
    <property type="entry name" value="BCTRLSENSOR"/>
</dbReference>
<dbReference type="InterPro" id="IPR004358">
    <property type="entry name" value="Sig_transdc_His_kin-like_C"/>
</dbReference>
<comment type="catalytic activity">
    <reaction evidence="1">
        <text>ATP + protein L-histidine = ADP + protein N-phospho-L-histidine.</text>
        <dbReference type="EC" id="2.7.13.3"/>
    </reaction>
</comment>
<feature type="transmembrane region" description="Helical" evidence="10">
    <location>
        <begin position="178"/>
        <end position="196"/>
    </location>
</feature>
<keyword evidence="9" id="KW-0067">ATP-binding</keyword>
<proteinExistence type="predicted"/>
<dbReference type="InterPro" id="IPR050980">
    <property type="entry name" value="2C_sensor_his_kinase"/>
</dbReference>
<keyword evidence="5" id="KW-0597">Phosphoprotein</keyword>
<evidence type="ECO:0000313" key="13">
    <source>
        <dbReference type="Proteomes" id="UP000199150"/>
    </source>
</evidence>
<dbReference type="SUPFAM" id="SSF55874">
    <property type="entry name" value="ATPase domain of HSP90 chaperone/DNA topoisomerase II/histidine kinase"/>
    <property type="match status" value="1"/>
</dbReference>
<dbReference type="Gene3D" id="3.30.565.10">
    <property type="entry name" value="Histidine kinase-like ATPase, C-terminal domain"/>
    <property type="match status" value="1"/>
</dbReference>
<keyword evidence="10" id="KW-1133">Transmembrane helix</keyword>
<feature type="transmembrane region" description="Helical" evidence="10">
    <location>
        <begin position="139"/>
        <end position="158"/>
    </location>
</feature>
<feature type="domain" description="Histidine kinase" evidence="11">
    <location>
        <begin position="231"/>
        <end position="455"/>
    </location>
</feature>
<dbReference type="SMART" id="SM00387">
    <property type="entry name" value="HATPase_c"/>
    <property type="match status" value="1"/>
</dbReference>
<evidence type="ECO:0000259" key="11">
    <source>
        <dbReference type="PROSITE" id="PS50109"/>
    </source>
</evidence>
<dbReference type="RefSeq" id="WP_090650985.1">
    <property type="nucleotide sequence ID" value="NZ_CBCRYE010000014.1"/>
</dbReference>
<dbReference type="PROSITE" id="PS50109">
    <property type="entry name" value="HIS_KIN"/>
    <property type="match status" value="1"/>
</dbReference>
<dbReference type="SMART" id="SM00388">
    <property type="entry name" value="HisKA"/>
    <property type="match status" value="1"/>
</dbReference>
<evidence type="ECO:0000256" key="7">
    <source>
        <dbReference type="ARBA" id="ARBA00022741"/>
    </source>
</evidence>
<name>A0A1G4TUJ2_9CAUL</name>
<dbReference type="GO" id="GO:0005524">
    <property type="term" value="F:ATP binding"/>
    <property type="evidence" value="ECO:0007669"/>
    <property type="project" value="UniProtKB-KW"/>
</dbReference>
<keyword evidence="13" id="KW-1185">Reference proteome</keyword>
<dbReference type="PANTHER" id="PTHR44936:SF10">
    <property type="entry name" value="SENSOR PROTEIN RSTB"/>
    <property type="match status" value="1"/>
</dbReference>
<dbReference type="InterPro" id="IPR005467">
    <property type="entry name" value="His_kinase_dom"/>
</dbReference>
<evidence type="ECO:0000256" key="4">
    <source>
        <dbReference type="ARBA" id="ARBA00022475"/>
    </source>
</evidence>
<dbReference type="InterPro" id="IPR003594">
    <property type="entry name" value="HATPase_dom"/>
</dbReference>
<dbReference type="STRING" id="260084.SAMN02927928_0202"/>
<dbReference type="NCBIfam" id="NF033792">
    <property type="entry name" value="ActS_PrrB_HisK"/>
    <property type="match status" value="1"/>
</dbReference>
<dbReference type="EMBL" id="FMTS01000014">
    <property type="protein sequence ID" value="SCW85096.1"/>
    <property type="molecule type" value="Genomic_DNA"/>
</dbReference>
<dbReference type="InterPro" id="IPR047770">
    <property type="entry name" value="RegB"/>
</dbReference>
<dbReference type="OrthoDB" id="9785252at2"/>
<feature type="transmembrane region" description="Helical" evidence="10">
    <location>
        <begin position="38"/>
        <end position="57"/>
    </location>
</feature>
<dbReference type="Pfam" id="PF02518">
    <property type="entry name" value="HATPase_c"/>
    <property type="match status" value="1"/>
</dbReference>
<evidence type="ECO:0000256" key="5">
    <source>
        <dbReference type="ARBA" id="ARBA00022553"/>
    </source>
</evidence>
<accession>A0A1G4TUJ2</accession>
<keyword evidence="6" id="KW-0808">Transferase</keyword>
<dbReference type="AlphaFoldDB" id="A0A1G4TUJ2"/>
<sequence>MFVSKTLNHISAFLNGADVAAPIGGGAEQDHLRLRTLIMLRWLAILGQSAMILLIAYGFNYPLRLWSCLSIIMGSAWLNIILSLGRRNSRVAGWEATLQLSFDAVQLGLLLGVTGGLNNPFCLLLIAPPTVAAANLPTRHGLIVVAVSMAAAIALAFWSLDLPWKAGEAFVLPQMYRLGFLAAILVGIAFTAGYAWQAALEATRMAQALAATQAVLEKETRLSALGGLAAAAAHELGTPLGTIQVVAREMLHGLKPENPLYEDAELLVSQSQRCRDILKALSARPETRDAVYDQVPLKTFLSTAAEPYQSARVAIHIDVEARGIGDADGGILILRRPEWLHAFSAFIENAVDFARSEVRISAEVTRGYVALTISDDGPGFAPDILSRLGEPYISSRYDADEGVKAGKKLGAQSHSGMGLGFFIAKTLLEHTGANVTFGNREIGGAYVRALWQRDQIDILSPDV</sequence>
<keyword evidence="8 12" id="KW-0418">Kinase</keyword>
<dbReference type="InterPro" id="IPR003661">
    <property type="entry name" value="HisK_dim/P_dom"/>
</dbReference>
<protein>
    <recommendedName>
        <fullName evidence="3">histidine kinase</fullName>
        <ecNumber evidence="3">2.7.13.3</ecNumber>
    </recommendedName>
</protein>
<evidence type="ECO:0000256" key="10">
    <source>
        <dbReference type="SAM" id="Phobius"/>
    </source>
</evidence>
<keyword evidence="4" id="KW-1003">Cell membrane</keyword>
<evidence type="ECO:0000256" key="9">
    <source>
        <dbReference type="ARBA" id="ARBA00022840"/>
    </source>
</evidence>
<evidence type="ECO:0000256" key="1">
    <source>
        <dbReference type="ARBA" id="ARBA00000085"/>
    </source>
</evidence>
<keyword evidence="10" id="KW-0812">Transmembrane</keyword>
<keyword evidence="7" id="KW-0547">Nucleotide-binding</keyword>
<keyword evidence="10" id="KW-0472">Membrane</keyword>
<feature type="transmembrane region" description="Helical" evidence="10">
    <location>
        <begin position="63"/>
        <end position="84"/>
    </location>
</feature>
<dbReference type="Proteomes" id="UP000199150">
    <property type="component" value="Unassembled WGS sequence"/>
</dbReference>
<evidence type="ECO:0000313" key="12">
    <source>
        <dbReference type="EMBL" id="SCW85096.1"/>
    </source>
</evidence>
<dbReference type="Gene3D" id="1.10.287.130">
    <property type="match status" value="1"/>
</dbReference>
<dbReference type="EC" id="2.7.13.3" evidence="3"/>
<dbReference type="GO" id="GO:0000155">
    <property type="term" value="F:phosphorelay sensor kinase activity"/>
    <property type="evidence" value="ECO:0007669"/>
    <property type="project" value="InterPro"/>
</dbReference>
<dbReference type="InterPro" id="IPR036097">
    <property type="entry name" value="HisK_dim/P_sf"/>
</dbReference>
<evidence type="ECO:0000256" key="2">
    <source>
        <dbReference type="ARBA" id="ARBA00004651"/>
    </source>
</evidence>
<evidence type="ECO:0000256" key="3">
    <source>
        <dbReference type="ARBA" id="ARBA00012438"/>
    </source>
</evidence>
<comment type="subcellular location">
    <subcellularLocation>
        <location evidence="2">Cell membrane</location>
        <topology evidence="2">Multi-pass membrane protein</topology>
    </subcellularLocation>
</comment>
<evidence type="ECO:0000256" key="8">
    <source>
        <dbReference type="ARBA" id="ARBA00022777"/>
    </source>
</evidence>